<dbReference type="SUPFAM" id="SSF47757">
    <property type="entry name" value="Chemotaxis receptor methyltransferase CheR, N-terminal domain"/>
    <property type="match status" value="1"/>
</dbReference>
<dbReference type="PROSITE" id="PS50123">
    <property type="entry name" value="CHER"/>
    <property type="match status" value="1"/>
</dbReference>
<protein>
    <submittedName>
        <fullName evidence="2">Chemotaxis protein methyltransferase CheR</fullName>
    </submittedName>
</protein>
<dbReference type="RefSeq" id="WP_121171514.1">
    <property type="nucleotide sequence ID" value="NZ_RBIE01000003.1"/>
</dbReference>
<sequence length="276" mass="32883">MSLKPTEKELKLLFDTLTKISGITFDEKKFKDIYKHKLSDFIESLSYSDFNKFLLDISLGRNKKVLTELINRITINETYFFRESYQFQVLIDYCIPELVKNKVTGEPIKILCAPCSSGEEVYSIMIYLLEEGKYIERYDFMILGIDIDTNVINKAKKGIYRSRSVHKLNKELLEKYFKKTADNRYQIKRFLRENANFLTVNILDRNNMLKLGKFNIILSRNMLIYFDQKNREQVIKTFYEMLNPKGFLFLGHAENINVPDMFEVVRFGNNFFYRKR</sequence>
<feature type="domain" description="CheR-type methyltransferase" evidence="1">
    <location>
        <begin position="1"/>
        <end position="276"/>
    </location>
</feature>
<evidence type="ECO:0000259" key="1">
    <source>
        <dbReference type="PROSITE" id="PS50123"/>
    </source>
</evidence>
<dbReference type="PRINTS" id="PR00996">
    <property type="entry name" value="CHERMTFRASE"/>
</dbReference>
<dbReference type="PANTHER" id="PTHR24422">
    <property type="entry name" value="CHEMOTAXIS PROTEIN METHYLTRANSFERASE"/>
    <property type="match status" value="1"/>
</dbReference>
<dbReference type="EMBL" id="RBIE01000003">
    <property type="protein sequence ID" value="RKQ60612.1"/>
    <property type="molecule type" value="Genomic_DNA"/>
</dbReference>
<accession>A0A420W640</accession>
<name>A0A420W640_9BACT</name>
<dbReference type="InterPro" id="IPR050903">
    <property type="entry name" value="Bact_Chemotaxis_MeTrfase"/>
</dbReference>
<dbReference type="InterPro" id="IPR029063">
    <property type="entry name" value="SAM-dependent_MTases_sf"/>
</dbReference>
<dbReference type="Gene3D" id="3.40.50.150">
    <property type="entry name" value="Vaccinia Virus protein VP39"/>
    <property type="match status" value="1"/>
</dbReference>
<dbReference type="Proteomes" id="UP000280881">
    <property type="component" value="Unassembled WGS sequence"/>
</dbReference>
<comment type="caution">
    <text evidence="2">The sequence shown here is derived from an EMBL/GenBank/DDBJ whole genome shotgun (WGS) entry which is preliminary data.</text>
</comment>
<dbReference type="PANTHER" id="PTHR24422:SF10">
    <property type="entry name" value="CHEMOTAXIS PROTEIN METHYLTRANSFERASE 2"/>
    <property type="match status" value="1"/>
</dbReference>
<keyword evidence="2" id="KW-0489">Methyltransferase</keyword>
<keyword evidence="2" id="KW-0808">Transferase</keyword>
<dbReference type="SUPFAM" id="SSF53335">
    <property type="entry name" value="S-adenosyl-L-methionine-dependent methyltransferases"/>
    <property type="match status" value="1"/>
</dbReference>
<dbReference type="GO" id="GO:0008757">
    <property type="term" value="F:S-adenosylmethionine-dependent methyltransferase activity"/>
    <property type="evidence" value="ECO:0007669"/>
    <property type="project" value="InterPro"/>
</dbReference>
<keyword evidence="3" id="KW-1185">Reference proteome</keyword>
<dbReference type="SMART" id="SM00138">
    <property type="entry name" value="MeTrc"/>
    <property type="match status" value="1"/>
</dbReference>
<dbReference type="OrthoDB" id="9816309at2"/>
<dbReference type="AlphaFoldDB" id="A0A420W640"/>
<reference evidence="2 3" key="1">
    <citation type="submission" date="2018-10" db="EMBL/GenBank/DDBJ databases">
        <title>Genomic Encyclopedia of Type Strains, Phase IV (KMG-IV): sequencing the most valuable type-strain genomes for metagenomic binning, comparative biology and taxonomic classification.</title>
        <authorList>
            <person name="Goeker M."/>
        </authorList>
    </citation>
    <scope>NUCLEOTIDE SEQUENCE [LARGE SCALE GENOMIC DNA]</scope>
    <source>
        <strain evidence="2 3">DSM 15521</strain>
    </source>
</reference>
<proteinExistence type="predicted"/>
<dbReference type="Pfam" id="PF01739">
    <property type="entry name" value="CheR"/>
    <property type="match status" value="1"/>
</dbReference>
<gene>
    <name evidence="2" type="ORF">C7457_1434</name>
</gene>
<dbReference type="InterPro" id="IPR000780">
    <property type="entry name" value="CheR_MeTrfase"/>
</dbReference>
<dbReference type="GO" id="GO:0032259">
    <property type="term" value="P:methylation"/>
    <property type="evidence" value="ECO:0007669"/>
    <property type="project" value="UniProtKB-KW"/>
</dbReference>
<organism evidence="2 3">
    <name type="scientific">Thermovibrio guaymasensis</name>
    <dbReference type="NCBI Taxonomy" id="240167"/>
    <lineage>
        <taxon>Bacteria</taxon>
        <taxon>Pseudomonadati</taxon>
        <taxon>Aquificota</taxon>
        <taxon>Aquificia</taxon>
        <taxon>Desulfurobacteriales</taxon>
        <taxon>Desulfurobacteriaceae</taxon>
        <taxon>Thermovibrio</taxon>
    </lineage>
</organism>
<evidence type="ECO:0000313" key="3">
    <source>
        <dbReference type="Proteomes" id="UP000280881"/>
    </source>
</evidence>
<evidence type="ECO:0000313" key="2">
    <source>
        <dbReference type="EMBL" id="RKQ60612.1"/>
    </source>
</evidence>
<dbReference type="InterPro" id="IPR022642">
    <property type="entry name" value="CheR_C"/>
</dbReference>